<gene>
    <name evidence="5" type="ORF">ONE63_009193</name>
</gene>
<comment type="caution">
    <text evidence="5">The sequence shown here is derived from an EMBL/GenBank/DDBJ whole genome shotgun (WGS) entry which is preliminary data.</text>
</comment>
<sequence>MFRRLISPVRALLQSPAFGNAVQSSVGSSKTPQTSAVSLVPVSSAFHTTSTAHLGRKQRKQGAGSFETKEAPLEGENASLHDVRKSREEDVFPDLHLPTRLFNGTMFRDIPILHVKATKNNTLMTVSDSNGLPYLLRSCGYDGFKNARKGTNVAAQATGFVLGKKMMQRGLRTVRVKVNGLGPGRLSSLRGVTIAGVEIISITDSTRVSWNPPRPRKQRRI</sequence>
<dbReference type="SUPFAM" id="SSF53137">
    <property type="entry name" value="Translational machinery components"/>
    <property type="match status" value="1"/>
</dbReference>
<feature type="region of interest" description="Disordered" evidence="4">
    <location>
        <begin position="50"/>
        <end position="87"/>
    </location>
</feature>
<dbReference type="AlphaFoldDB" id="A0AAV7XQI3"/>
<dbReference type="GO" id="GO:0005840">
    <property type="term" value="C:ribosome"/>
    <property type="evidence" value="ECO:0007669"/>
    <property type="project" value="UniProtKB-KW"/>
</dbReference>
<dbReference type="EMBL" id="JAPTSV010000007">
    <property type="protein sequence ID" value="KAJ1526020.1"/>
    <property type="molecule type" value="Genomic_DNA"/>
</dbReference>
<keyword evidence="3" id="KW-0687">Ribonucleoprotein</keyword>
<proteinExistence type="inferred from homology"/>
<accession>A0AAV7XQI3</accession>
<evidence type="ECO:0008006" key="7">
    <source>
        <dbReference type="Google" id="ProtNLM"/>
    </source>
</evidence>
<evidence type="ECO:0000313" key="5">
    <source>
        <dbReference type="EMBL" id="KAJ1526019.1"/>
    </source>
</evidence>
<name>A0AAV7XQI3_9NEOP</name>
<dbReference type="Gene3D" id="3.30.420.80">
    <property type="entry name" value="Ribosomal protein S11"/>
    <property type="match status" value="1"/>
</dbReference>
<protein>
    <recommendedName>
        <fullName evidence="7">28S ribosomal protein S11, mitochondrial</fullName>
    </recommendedName>
</protein>
<dbReference type="InterPro" id="IPR001971">
    <property type="entry name" value="Ribosomal_uS11"/>
</dbReference>
<dbReference type="GO" id="GO:0006412">
    <property type="term" value="P:translation"/>
    <property type="evidence" value="ECO:0007669"/>
    <property type="project" value="InterPro"/>
</dbReference>
<dbReference type="PANTHER" id="PTHR11759">
    <property type="entry name" value="40S RIBOSOMAL PROTEIN S14/30S RIBOSOMAL PROTEIN S11"/>
    <property type="match status" value="1"/>
</dbReference>
<dbReference type="Pfam" id="PF00411">
    <property type="entry name" value="Ribosomal_S11"/>
    <property type="match status" value="1"/>
</dbReference>
<keyword evidence="6" id="KW-1185">Reference proteome</keyword>
<evidence type="ECO:0000256" key="1">
    <source>
        <dbReference type="ARBA" id="ARBA00006194"/>
    </source>
</evidence>
<dbReference type="HAMAP" id="MF_01310">
    <property type="entry name" value="Ribosomal_uS11"/>
    <property type="match status" value="1"/>
</dbReference>
<dbReference type="EMBL" id="JAPTSV010000007">
    <property type="protein sequence ID" value="KAJ1526019.1"/>
    <property type="molecule type" value="Genomic_DNA"/>
</dbReference>
<dbReference type="GO" id="GO:0003735">
    <property type="term" value="F:structural constituent of ribosome"/>
    <property type="evidence" value="ECO:0007669"/>
    <property type="project" value="InterPro"/>
</dbReference>
<evidence type="ECO:0000256" key="3">
    <source>
        <dbReference type="ARBA" id="ARBA00023274"/>
    </source>
</evidence>
<evidence type="ECO:0000256" key="4">
    <source>
        <dbReference type="SAM" id="MobiDB-lite"/>
    </source>
</evidence>
<reference evidence="5" key="1">
    <citation type="submission" date="2022-12" db="EMBL/GenBank/DDBJ databases">
        <title>Chromosome-level genome assembly of the bean flower thrips Megalurothrips usitatus.</title>
        <authorList>
            <person name="Ma L."/>
            <person name="Liu Q."/>
            <person name="Li H."/>
            <person name="Cai W."/>
        </authorList>
    </citation>
    <scope>NUCLEOTIDE SEQUENCE</scope>
    <source>
        <strain evidence="5">Cailab_2022a</strain>
    </source>
</reference>
<comment type="similarity">
    <text evidence="1">Belongs to the universal ribosomal protein uS11 family.</text>
</comment>
<dbReference type="Proteomes" id="UP001075354">
    <property type="component" value="Chromosome 7"/>
</dbReference>
<evidence type="ECO:0000256" key="2">
    <source>
        <dbReference type="ARBA" id="ARBA00022980"/>
    </source>
</evidence>
<dbReference type="InterPro" id="IPR036967">
    <property type="entry name" value="Ribosomal_uS11_sf"/>
</dbReference>
<organism evidence="5 6">
    <name type="scientific">Megalurothrips usitatus</name>
    <name type="common">bean blossom thrips</name>
    <dbReference type="NCBI Taxonomy" id="439358"/>
    <lineage>
        <taxon>Eukaryota</taxon>
        <taxon>Metazoa</taxon>
        <taxon>Ecdysozoa</taxon>
        <taxon>Arthropoda</taxon>
        <taxon>Hexapoda</taxon>
        <taxon>Insecta</taxon>
        <taxon>Pterygota</taxon>
        <taxon>Neoptera</taxon>
        <taxon>Paraneoptera</taxon>
        <taxon>Thysanoptera</taxon>
        <taxon>Terebrantia</taxon>
        <taxon>Thripoidea</taxon>
        <taxon>Thripidae</taxon>
        <taxon>Megalurothrips</taxon>
    </lineage>
</organism>
<keyword evidence="2" id="KW-0689">Ribosomal protein</keyword>
<evidence type="ECO:0000313" key="6">
    <source>
        <dbReference type="Proteomes" id="UP001075354"/>
    </source>
</evidence>
<dbReference type="GO" id="GO:1990904">
    <property type="term" value="C:ribonucleoprotein complex"/>
    <property type="evidence" value="ECO:0007669"/>
    <property type="project" value="UniProtKB-KW"/>
</dbReference>